<dbReference type="GO" id="GO:0008137">
    <property type="term" value="F:NADH dehydrogenase (ubiquinone) activity"/>
    <property type="evidence" value="ECO:0007669"/>
    <property type="project" value="UniProtKB-UniRule"/>
</dbReference>
<dbReference type="GO" id="GO:0005886">
    <property type="term" value="C:plasma membrane"/>
    <property type="evidence" value="ECO:0007669"/>
    <property type="project" value="UniProtKB-SubCell"/>
</dbReference>
<dbReference type="EMBL" id="AP021858">
    <property type="protein sequence ID" value="BBO23312.1"/>
    <property type="molecule type" value="Genomic_DNA"/>
</dbReference>
<dbReference type="PANTHER" id="PTHR33269">
    <property type="entry name" value="NADH-UBIQUINONE OXIDOREDUCTASE CHAIN 6"/>
    <property type="match status" value="1"/>
</dbReference>
<comment type="similarity">
    <text evidence="1 2">Belongs to the complex I subunit 6 family.</text>
</comment>
<evidence type="ECO:0000256" key="1">
    <source>
        <dbReference type="ARBA" id="ARBA00005698"/>
    </source>
</evidence>
<dbReference type="PANTHER" id="PTHR33269:SF17">
    <property type="entry name" value="NADH-UBIQUINONE OXIDOREDUCTASE CHAIN 6"/>
    <property type="match status" value="1"/>
</dbReference>
<keyword evidence="2" id="KW-0472">Membrane</keyword>
<sequence>MTLTAHTLTFGVLAAIAVFSALGVVLQRDPVRSAIMLVVNFFSLAFLYFSLQHEFLGIVQIIVYTGAIMVLFLFVVMLLRVGGGSMLETRDLKRALGGGFAFALLALLASQAVLPFLTYKDPVMPASLGAPQAVGTALMTDYVAPFEVASVLLLVGLVGSILLAKRRT</sequence>
<feature type="transmembrane region" description="Helical" evidence="2">
    <location>
        <begin position="33"/>
        <end position="51"/>
    </location>
</feature>
<keyword evidence="2" id="KW-0874">Quinone</keyword>
<feature type="transmembrane region" description="Helical" evidence="2">
    <location>
        <begin position="142"/>
        <end position="164"/>
    </location>
</feature>
<protein>
    <recommendedName>
        <fullName evidence="2">NADH-quinone oxidoreductase subunit J</fullName>
        <ecNumber evidence="2">7.1.1.-</ecNumber>
    </recommendedName>
</protein>
<gene>
    <name evidence="3" type="ORF">NPRO_09070</name>
</gene>
<dbReference type="InterPro" id="IPR042106">
    <property type="entry name" value="Nuo/plastoQ_OxRdtase_6_NuoJ"/>
</dbReference>
<dbReference type="AlphaFoldDB" id="A0A809RU60"/>
<dbReference type="EC" id="7.1.1.-" evidence="2"/>
<proteinExistence type="inferred from homology"/>
<keyword evidence="2" id="KW-1003">Cell membrane</keyword>
<evidence type="ECO:0000313" key="3">
    <source>
        <dbReference type="EMBL" id="BBO23312.1"/>
    </source>
</evidence>
<comment type="subcellular location">
    <subcellularLocation>
        <location evidence="2">Cell membrane</location>
        <topology evidence="2">Multi-pass membrane protein</topology>
    </subcellularLocation>
</comment>
<feature type="transmembrane region" description="Helical" evidence="2">
    <location>
        <begin position="100"/>
        <end position="119"/>
    </location>
</feature>
<dbReference type="Pfam" id="PF00499">
    <property type="entry name" value="Oxidored_q3"/>
    <property type="match status" value="1"/>
</dbReference>
<feature type="transmembrane region" description="Helical" evidence="2">
    <location>
        <begin position="6"/>
        <end position="26"/>
    </location>
</feature>
<dbReference type="Proteomes" id="UP000662873">
    <property type="component" value="Chromosome"/>
</dbReference>
<keyword evidence="2" id="KW-0812">Transmembrane</keyword>
<dbReference type="KEGG" id="npy:NPRO_09070"/>
<dbReference type="Gene3D" id="1.20.120.1200">
    <property type="entry name" value="NADH-ubiquinone/plastoquinone oxidoreductase chain 6, subunit NuoJ"/>
    <property type="match status" value="1"/>
</dbReference>
<keyword evidence="2" id="KW-1133">Transmembrane helix</keyword>
<evidence type="ECO:0000256" key="2">
    <source>
        <dbReference type="RuleBase" id="RU004429"/>
    </source>
</evidence>
<dbReference type="GO" id="GO:0048038">
    <property type="term" value="F:quinone binding"/>
    <property type="evidence" value="ECO:0007669"/>
    <property type="project" value="UniProtKB-UniRule"/>
</dbReference>
<comment type="function">
    <text evidence="2">NDH-1 shuttles electrons from NADH, via FMN and iron-sulfur (Fe-S) centers, to quinones in the respiratory chain. Couples the redox reaction to proton translocation (for every two electrons transferred, four hydrogen ions are translocated across the cytoplasmic membrane), and thus conserves the redox energy in a proton gradient.</text>
</comment>
<organism evidence="3 4">
    <name type="scientific">Candidatus Nitrosymbiomonas proteolyticus</name>
    <dbReference type="NCBI Taxonomy" id="2608984"/>
    <lineage>
        <taxon>Bacteria</taxon>
        <taxon>Bacillati</taxon>
        <taxon>Armatimonadota</taxon>
        <taxon>Armatimonadota incertae sedis</taxon>
        <taxon>Candidatus Nitrosymbiomonas</taxon>
    </lineage>
</organism>
<feature type="transmembrane region" description="Helical" evidence="2">
    <location>
        <begin position="57"/>
        <end position="79"/>
    </location>
</feature>
<dbReference type="InterPro" id="IPR001457">
    <property type="entry name" value="NADH_UbQ/plastoQ_OxRdtase_su6"/>
</dbReference>
<evidence type="ECO:0000313" key="4">
    <source>
        <dbReference type="Proteomes" id="UP000662873"/>
    </source>
</evidence>
<keyword evidence="2" id="KW-0520">NAD</keyword>
<comment type="catalytic activity">
    <reaction evidence="2">
        <text>a quinone + NADH + 5 H(+)(in) = a quinol + NAD(+) + 4 H(+)(out)</text>
        <dbReference type="Rhea" id="RHEA:57888"/>
        <dbReference type="ChEBI" id="CHEBI:15378"/>
        <dbReference type="ChEBI" id="CHEBI:24646"/>
        <dbReference type="ChEBI" id="CHEBI:57540"/>
        <dbReference type="ChEBI" id="CHEBI:57945"/>
        <dbReference type="ChEBI" id="CHEBI:132124"/>
    </reaction>
</comment>
<accession>A0A809RU60</accession>
<reference evidence="3" key="1">
    <citation type="journal article" name="DNA Res.">
        <title>The physiological potential of anammox bacteria as revealed by their core genome structure.</title>
        <authorList>
            <person name="Okubo T."/>
            <person name="Toyoda A."/>
            <person name="Fukuhara K."/>
            <person name="Uchiyama I."/>
            <person name="Harigaya Y."/>
            <person name="Kuroiwa M."/>
            <person name="Suzuki T."/>
            <person name="Murakami Y."/>
            <person name="Suwa Y."/>
            <person name="Takami H."/>
        </authorList>
    </citation>
    <scope>NUCLEOTIDE SEQUENCE</scope>
    <source>
        <strain evidence="3">317325-2</strain>
    </source>
</reference>
<name>A0A809RU60_9BACT</name>